<keyword evidence="3" id="KW-1185">Reference proteome</keyword>
<name>A0ABN7TA54_OIKDI</name>
<feature type="region of interest" description="Disordered" evidence="1">
    <location>
        <begin position="493"/>
        <end position="512"/>
    </location>
</feature>
<sequence>MLRSRLKKVISLRASGYQSKWNMLKYRTDVEEYPYHQEQFHIDENIDFSYLLPKDHPDYKPPGEPLRSELSSLSEEEIEEKYPEFLSWAESWLHNYENAFQTKDYDEIPQMDAEREEEKYNFDLRTRRKLINPLKTMNMVQRDMWEQKLHGVTKAEEIYHEENGEESFPGKSVKSINLLYENSYDSEDILNEPIGKQKWHGNQLASKGFTLQVDNDGQTNYKWASLWPTHRSFTDSLIPFDVRAGHKRGSAQRLDKNFNSQLNHSPNLLHLSPPVVKAHCAQLKKFTTKFPEEYKKDFSKMREDFPLEIHTTSKCISAPYQQSSNNATRWASLFVNFGQLGLTEQQRKKFEVFVNGRPDEGVTKRLYTKNSHAWYGSPRATYRDRIAQDYRMGEDKIVHRTGMVKLESARCPLKSQNEGYLLYLLEEYWTQARKVFKAENRGELKHGKFAYSRSRAKKRADRLLKIDEHPEEYKVMSEAVETIFNEHSSKSKIRGHDGYVNKARSQKPASKCAKQQAYDDYAKAMEKLLLNEEQQKVSA</sequence>
<dbReference type="PANTHER" id="PTHR13490">
    <property type="entry name" value="MITOCHONDRIAL 28S RIBOSOMAL PROTEIN S28"/>
    <property type="match status" value="1"/>
</dbReference>
<evidence type="ECO:0000256" key="1">
    <source>
        <dbReference type="SAM" id="MobiDB-lite"/>
    </source>
</evidence>
<accession>A0ABN7TA54</accession>
<evidence type="ECO:0000313" key="3">
    <source>
        <dbReference type="Proteomes" id="UP001158576"/>
    </source>
</evidence>
<organism evidence="2 3">
    <name type="scientific">Oikopleura dioica</name>
    <name type="common">Tunicate</name>
    <dbReference type="NCBI Taxonomy" id="34765"/>
    <lineage>
        <taxon>Eukaryota</taxon>
        <taxon>Metazoa</taxon>
        <taxon>Chordata</taxon>
        <taxon>Tunicata</taxon>
        <taxon>Appendicularia</taxon>
        <taxon>Copelata</taxon>
        <taxon>Oikopleuridae</taxon>
        <taxon>Oikopleura</taxon>
    </lineage>
</organism>
<dbReference type="InterPro" id="IPR039848">
    <property type="entry name" value="Ribosomal_mS35_mt"/>
</dbReference>
<reference evidence="2 3" key="1">
    <citation type="submission" date="2021-04" db="EMBL/GenBank/DDBJ databases">
        <authorList>
            <person name="Bliznina A."/>
        </authorList>
    </citation>
    <scope>NUCLEOTIDE SEQUENCE [LARGE SCALE GENOMIC DNA]</scope>
</reference>
<protein>
    <submittedName>
        <fullName evidence="2">Oidioi.mRNA.OKI2018_I69.chr2.g6610.t1.cds</fullName>
    </submittedName>
</protein>
<evidence type="ECO:0000313" key="2">
    <source>
        <dbReference type="EMBL" id="CAG5112390.1"/>
    </source>
</evidence>
<dbReference type="PANTHER" id="PTHR13490:SF0">
    <property type="entry name" value="SMALL RIBOSOMAL SUBUNIT PROTEIN MS35"/>
    <property type="match status" value="1"/>
</dbReference>
<dbReference type="Proteomes" id="UP001158576">
    <property type="component" value="Chromosome 2"/>
</dbReference>
<proteinExistence type="predicted"/>
<dbReference type="EMBL" id="OU015567">
    <property type="protein sequence ID" value="CAG5112390.1"/>
    <property type="molecule type" value="Genomic_DNA"/>
</dbReference>
<gene>
    <name evidence="2" type="ORF">OKIOD_LOCUS15375</name>
</gene>